<keyword evidence="4" id="KW-1185">Reference proteome</keyword>
<reference evidence="3 4" key="1">
    <citation type="submission" date="2019-12" db="EMBL/GenBank/DDBJ databases">
        <title>Comparative genomics gives insights into the taxonomy of the Azoarcus-Aromatoleum group and reveals separate origins of nif in the plant-associated Azoarcus and non-plant-associated Aromatoleum sub-groups.</title>
        <authorList>
            <person name="Lafos M."/>
            <person name="Maluk M."/>
            <person name="Batista M."/>
            <person name="Junghare M."/>
            <person name="Carmona M."/>
            <person name="Faoro H."/>
            <person name="Cruz L.M."/>
            <person name="Battistoni F."/>
            <person name="De Souza E."/>
            <person name="Pedrosa F."/>
            <person name="Chen W.-M."/>
            <person name="Poole P.S."/>
            <person name="Dixon R.A."/>
            <person name="James E.K."/>
        </authorList>
    </citation>
    <scope>NUCLEOTIDE SEQUENCE [LARGE SCALE GENOMIC DNA]</scope>
    <source>
        <strain evidence="3 4">Td21</strain>
    </source>
</reference>
<accession>A0ABX1Q1S1</accession>
<sequence length="251" mass="26635">MISLTIEDSVATVTLCRAPVNAINEEWIEQFDRILAELETLRHVNVLRIRSGERLFCAGADLELIGSLFATEAGRVKMIAITRRMQEIYARLERLPQVTVAEINGAAMGGGFELALACDLRVVADSAKVGLPEARLGLLPAAGGTQRMTRICGEAVARRLILGAEVLAGADAVALGCAHWVVPAAELPAFVAALVARLAALPAKAIAECKHCIEVAVAGRADGYEVELAGSAALLADGETQERVRGFLNRQ</sequence>
<evidence type="ECO:0000313" key="4">
    <source>
        <dbReference type="Proteomes" id="UP000623795"/>
    </source>
</evidence>
<dbReference type="PANTHER" id="PTHR11941">
    <property type="entry name" value="ENOYL-COA HYDRATASE-RELATED"/>
    <property type="match status" value="1"/>
</dbReference>
<dbReference type="PANTHER" id="PTHR11941:SF54">
    <property type="entry name" value="ENOYL-COA HYDRATASE, MITOCHONDRIAL"/>
    <property type="match status" value="1"/>
</dbReference>
<organism evidence="3 4">
    <name type="scientific">Aromatoleum toluvorans</name>
    <dbReference type="NCBI Taxonomy" id="92002"/>
    <lineage>
        <taxon>Bacteria</taxon>
        <taxon>Pseudomonadati</taxon>
        <taxon>Pseudomonadota</taxon>
        <taxon>Betaproteobacteria</taxon>
        <taxon>Rhodocyclales</taxon>
        <taxon>Rhodocyclaceae</taxon>
        <taxon>Aromatoleum</taxon>
    </lineage>
</organism>
<dbReference type="SUPFAM" id="SSF52096">
    <property type="entry name" value="ClpP/crotonase"/>
    <property type="match status" value="1"/>
</dbReference>
<dbReference type="InterPro" id="IPR029045">
    <property type="entry name" value="ClpP/crotonase-like_dom_sf"/>
</dbReference>
<proteinExistence type="inferred from homology"/>
<comment type="similarity">
    <text evidence="1 2">Belongs to the enoyl-CoA hydratase/isomerase family.</text>
</comment>
<comment type="caution">
    <text evidence="3">The sequence shown here is derived from an EMBL/GenBank/DDBJ whole genome shotgun (WGS) entry which is preliminary data.</text>
</comment>
<dbReference type="InterPro" id="IPR001753">
    <property type="entry name" value="Enoyl-CoA_hydra/iso"/>
</dbReference>
<dbReference type="InterPro" id="IPR018376">
    <property type="entry name" value="Enoyl-CoA_hyd/isom_CS"/>
</dbReference>
<gene>
    <name evidence="3" type="ORF">GPA22_18175</name>
</gene>
<evidence type="ECO:0000256" key="1">
    <source>
        <dbReference type="ARBA" id="ARBA00005254"/>
    </source>
</evidence>
<dbReference type="Pfam" id="PF00378">
    <property type="entry name" value="ECH_1"/>
    <property type="match status" value="1"/>
</dbReference>
<dbReference type="RefSeq" id="WP_169257481.1">
    <property type="nucleotide sequence ID" value="NZ_WTVN01000034.1"/>
</dbReference>
<dbReference type="Gene3D" id="3.90.226.10">
    <property type="entry name" value="2-enoyl-CoA Hydratase, Chain A, domain 1"/>
    <property type="match status" value="1"/>
</dbReference>
<evidence type="ECO:0000256" key="2">
    <source>
        <dbReference type="RuleBase" id="RU003707"/>
    </source>
</evidence>
<dbReference type="EMBL" id="WTVN01000034">
    <property type="protein sequence ID" value="NMG45647.1"/>
    <property type="molecule type" value="Genomic_DNA"/>
</dbReference>
<name>A0ABX1Q1S1_9RHOO</name>
<dbReference type="Proteomes" id="UP000623795">
    <property type="component" value="Unassembled WGS sequence"/>
</dbReference>
<dbReference type="CDD" id="cd06558">
    <property type="entry name" value="crotonase-like"/>
    <property type="match status" value="1"/>
</dbReference>
<dbReference type="PROSITE" id="PS00166">
    <property type="entry name" value="ENOYL_COA_HYDRATASE"/>
    <property type="match status" value="1"/>
</dbReference>
<protein>
    <submittedName>
        <fullName evidence="3">Enoyl-CoA hydratase/isomerase family protein</fullName>
    </submittedName>
</protein>
<evidence type="ECO:0000313" key="3">
    <source>
        <dbReference type="EMBL" id="NMG45647.1"/>
    </source>
</evidence>